<dbReference type="KEGG" id="euz:DVS28_b0044"/>
<dbReference type="RefSeq" id="WP_114594433.1">
    <property type="nucleotide sequence ID" value="NZ_CP031166.1"/>
</dbReference>
<proteinExistence type="predicted"/>
<geneLocation type="plasmid" evidence="2">
    <name>pedy32-46i</name>
</geneLocation>
<dbReference type="Proteomes" id="UP000264006">
    <property type="component" value="Plasmid pEDY32-46I"/>
</dbReference>
<organism evidence="1 2">
    <name type="scientific">Euzebya pacifica</name>
    <dbReference type="NCBI Taxonomy" id="1608957"/>
    <lineage>
        <taxon>Bacteria</taxon>
        <taxon>Bacillati</taxon>
        <taxon>Actinomycetota</taxon>
        <taxon>Nitriliruptoria</taxon>
        <taxon>Euzebyales</taxon>
    </lineage>
</organism>
<keyword evidence="1" id="KW-0614">Plasmid</keyword>
<sequence>MPNVLYTSIAADTLTAAGVSVIGHEFADRGRGQHLVLLLDTTAGAVRLTDDANGKMTVALDGEPTDPASLAGELGVIDHAVLASALDELLTASITAFARRLASHKDAVAGELVADLVVDLSTTGSKD</sequence>
<dbReference type="AlphaFoldDB" id="A0A346Y5R7"/>
<dbReference type="EMBL" id="CP031166">
    <property type="protein sequence ID" value="AXV09814.1"/>
    <property type="molecule type" value="Genomic_DNA"/>
</dbReference>
<accession>A0A346Y5R7</accession>
<protein>
    <submittedName>
        <fullName evidence="1">Uncharacterized protein</fullName>
    </submittedName>
</protein>
<keyword evidence="2" id="KW-1185">Reference proteome</keyword>
<gene>
    <name evidence="1" type="ORF">DVS28_b0044</name>
</gene>
<evidence type="ECO:0000313" key="2">
    <source>
        <dbReference type="Proteomes" id="UP000264006"/>
    </source>
</evidence>
<name>A0A346Y5R7_9ACTN</name>
<reference evidence="1 2" key="1">
    <citation type="submission" date="2018-09" db="EMBL/GenBank/DDBJ databases">
        <title>Complete genome sequence of Euzebya sp. DY32-46 isolated from seawater of Pacific Ocean.</title>
        <authorList>
            <person name="Xu L."/>
            <person name="Wu Y.-H."/>
            <person name="Xu X.-W."/>
        </authorList>
    </citation>
    <scope>NUCLEOTIDE SEQUENCE [LARGE SCALE GENOMIC DNA]</scope>
    <source>
        <strain evidence="1 2">DY32-46</strain>
        <plasmid evidence="2">pedy32-46i</plasmid>
    </source>
</reference>
<evidence type="ECO:0000313" key="1">
    <source>
        <dbReference type="EMBL" id="AXV09814.1"/>
    </source>
</evidence>